<feature type="region of interest" description="Disordered" evidence="1">
    <location>
        <begin position="24"/>
        <end position="64"/>
    </location>
</feature>
<evidence type="ECO:0000256" key="1">
    <source>
        <dbReference type="SAM" id="MobiDB-lite"/>
    </source>
</evidence>
<proteinExistence type="predicted"/>
<protein>
    <submittedName>
        <fullName evidence="2 3">Translation initiation factor IF-2</fullName>
    </submittedName>
</protein>
<organism evidence="2">
    <name type="scientific">Anopheles sinensis</name>
    <name type="common">Mosquito</name>
    <dbReference type="NCBI Taxonomy" id="74873"/>
    <lineage>
        <taxon>Eukaryota</taxon>
        <taxon>Metazoa</taxon>
        <taxon>Ecdysozoa</taxon>
        <taxon>Arthropoda</taxon>
        <taxon>Hexapoda</taxon>
        <taxon>Insecta</taxon>
        <taxon>Pterygota</taxon>
        <taxon>Neoptera</taxon>
        <taxon>Endopterygota</taxon>
        <taxon>Diptera</taxon>
        <taxon>Nematocera</taxon>
        <taxon>Culicoidea</taxon>
        <taxon>Culicidae</taxon>
        <taxon>Anophelinae</taxon>
        <taxon>Anopheles</taxon>
    </lineage>
</organism>
<dbReference type="Proteomes" id="UP000030765">
    <property type="component" value="Unassembled WGS sequence"/>
</dbReference>
<keyword evidence="2" id="KW-0648">Protein biosynthesis</keyword>
<dbReference type="EnsemblMetazoa" id="ASIC000524-RA">
    <property type="protein sequence ID" value="ASIC000524-PA"/>
    <property type="gene ID" value="ASIC000524"/>
</dbReference>
<dbReference type="VEuPathDB" id="VectorBase:ASIC000524"/>
<keyword evidence="4" id="KW-1185">Reference proteome</keyword>
<name>A0A084VA75_ANOSI</name>
<dbReference type="EMBL" id="ATLV01002703">
    <property type="status" value="NOT_ANNOTATED_CDS"/>
    <property type="molecule type" value="Genomic_DNA"/>
</dbReference>
<reference evidence="2 4" key="1">
    <citation type="journal article" date="2014" name="BMC Genomics">
        <title>Genome sequence of Anopheles sinensis provides insight into genetics basis of mosquito competence for malaria parasites.</title>
        <authorList>
            <person name="Zhou D."/>
            <person name="Zhang D."/>
            <person name="Ding G."/>
            <person name="Shi L."/>
            <person name="Hou Q."/>
            <person name="Ye Y."/>
            <person name="Xu Y."/>
            <person name="Zhou H."/>
            <person name="Xiong C."/>
            <person name="Li S."/>
            <person name="Yu J."/>
            <person name="Hong S."/>
            <person name="Yu X."/>
            <person name="Zou P."/>
            <person name="Chen C."/>
            <person name="Chang X."/>
            <person name="Wang W."/>
            <person name="Lv Y."/>
            <person name="Sun Y."/>
            <person name="Ma L."/>
            <person name="Shen B."/>
            <person name="Zhu C."/>
        </authorList>
    </citation>
    <scope>NUCLEOTIDE SEQUENCE [LARGE SCALE GENOMIC DNA]</scope>
</reference>
<evidence type="ECO:0000313" key="3">
    <source>
        <dbReference type="EnsemblMetazoa" id="ASIC000524-PA"/>
    </source>
</evidence>
<dbReference type="AlphaFoldDB" id="A0A084VA75"/>
<reference evidence="3" key="2">
    <citation type="submission" date="2020-05" db="UniProtKB">
        <authorList>
            <consortium name="EnsemblMetazoa"/>
        </authorList>
    </citation>
    <scope>IDENTIFICATION</scope>
</reference>
<sequence length="103" mass="11143">MKPFMAASGGRRLQHPLIPLPLPGTFGPATNPLLRPSPCGQRNGKLASPTKSRESSLGPRDAREGLRLLGTRGWSRAERILCGPESGWKMLISCHGSLLVEEM</sequence>
<evidence type="ECO:0000313" key="2">
    <source>
        <dbReference type="EMBL" id="KFB34869.1"/>
    </source>
</evidence>
<accession>A0A084VA75</accession>
<keyword evidence="2" id="KW-0396">Initiation factor</keyword>
<evidence type="ECO:0000313" key="4">
    <source>
        <dbReference type="Proteomes" id="UP000030765"/>
    </source>
</evidence>
<dbReference type="GO" id="GO:0003743">
    <property type="term" value="F:translation initiation factor activity"/>
    <property type="evidence" value="ECO:0007669"/>
    <property type="project" value="UniProtKB-KW"/>
</dbReference>
<dbReference type="EMBL" id="KE524082">
    <property type="protein sequence ID" value="KFB34869.1"/>
    <property type="molecule type" value="Genomic_DNA"/>
</dbReference>
<gene>
    <name evidence="2" type="ORF">ZHAS_00000524</name>
</gene>